<proteinExistence type="inferred from homology"/>
<dbReference type="HAMAP" id="MF_01114">
    <property type="entry name" value="RecX"/>
    <property type="match status" value="1"/>
</dbReference>
<comment type="caution">
    <text evidence="9">The sequence shown here is derived from an EMBL/GenBank/DDBJ whole genome shotgun (WGS) entry which is preliminary data.</text>
</comment>
<evidence type="ECO:0000256" key="4">
    <source>
        <dbReference type="ARBA" id="ARBA00022490"/>
    </source>
</evidence>
<sequence>MGDQQQTINALREALTRIEERDPDAPVPDFLDVSKPAGEFPEDASPESAPSAAEGSSSEALAAGGSAPGLTPGSENLGGESSRTEVPDLSADRVDSEPLSTEDQDDAEEVAGDLEALSPEQQYEKARTVVLRKLTGSPKTRQQLATALTEKEFSSEVITRVLDRMEEVHLINDAEFSRTWVRGRHEIKNLGKSALRRELREKGVSEPDTEQALEQLSDEDELAAARELVERKLRDKPVPAGSGPEERAERDKITRRLVSMLARRGHAPGTAFQIVREVLDERASA</sequence>
<protein>
    <recommendedName>
        <fullName evidence="3 5">Regulatory protein RecX</fullName>
    </recommendedName>
</protein>
<evidence type="ECO:0000313" key="10">
    <source>
        <dbReference type="Proteomes" id="UP000636579"/>
    </source>
</evidence>
<comment type="similarity">
    <text evidence="2 5">Belongs to the RecX family.</text>
</comment>
<reference evidence="9 10" key="1">
    <citation type="submission" date="2020-10" db="EMBL/GenBank/DDBJ databases">
        <title>Sequencing the genomes of 1000 actinobacteria strains.</title>
        <authorList>
            <person name="Klenk H.-P."/>
        </authorList>
    </citation>
    <scope>NUCLEOTIDE SEQUENCE [LARGE SCALE GENOMIC DNA]</scope>
    <source>
        <strain evidence="9 10">DSM 15474</strain>
    </source>
</reference>
<dbReference type="InterPro" id="IPR036388">
    <property type="entry name" value="WH-like_DNA-bd_sf"/>
</dbReference>
<feature type="compositionally biased region" description="Low complexity" evidence="6">
    <location>
        <begin position="46"/>
        <end position="74"/>
    </location>
</feature>
<gene>
    <name evidence="5" type="primary">recX</name>
    <name evidence="9" type="ORF">H4W26_000792</name>
</gene>
<feature type="domain" description="RecX second three-helical" evidence="7">
    <location>
        <begin position="172"/>
        <end position="213"/>
    </location>
</feature>
<organism evidence="9 10">
    <name type="scientific">Nesterenkonia halotolerans</name>
    <dbReference type="NCBI Taxonomy" id="225325"/>
    <lineage>
        <taxon>Bacteria</taxon>
        <taxon>Bacillati</taxon>
        <taxon>Actinomycetota</taxon>
        <taxon>Actinomycetes</taxon>
        <taxon>Micrococcales</taxon>
        <taxon>Micrococcaceae</taxon>
        <taxon>Nesterenkonia</taxon>
    </lineage>
</organism>
<evidence type="ECO:0000256" key="5">
    <source>
        <dbReference type="HAMAP-Rule" id="MF_01114"/>
    </source>
</evidence>
<feature type="compositionally biased region" description="Basic and acidic residues" evidence="6">
    <location>
        <begin position="82"/>
        <end position="96"/>
    </location>
</feature>
<comment type="subcellular location">
    <subcellularLocation>
        <location evidence="1 5">Cytoplasm</location>
    </subcellularLocation>
</comment>
<dbReference type="Gene3D" id="1.10.10.10">
    <property type="entry name" value="Winged helix-like DNA-binding domain superfamily/Winged helix DNA-binding domain"/>
    <property type="match status" value="2"/>
</dbReference>
<name>A0ABR9J4W5_9MICC</name>
<dbReference type="InterPro" id="IPR053926">
    <property type="entry name" value="RecX_HTH_1st"/>
</dbReference>
<feature type="region of interest" description="Disordered" evidence="6">
    <location>
        <begin position="1"/>
        <end position="123"/>
    </location>
</feature>
<evidence type="ECO:0000256" key="1">
    <source>
        <dbReference type="ARBA" id="ARBA00004496"/>
    </source>
</evidence>
<evidence type="ECO:0000313" key="9">
    <source>
        <dbReference type="EMBL" id="MBE1514037.1"/>
    </source>
</evidence>
<evidence type="ECO:0000259" key="8">
    <source>
        <dbReference type="Pfam" id="PF21982"/>
    </source>
</evidence>
<feature type="compositionally biased region" description="Acidic residues" evidence="6">
    <location>
        <begin position="207"/>
        <end position="222"/>
    </location>
</feature>
<evidence type="ECO:0000256" key="6">
    <source>
        <dbReference type="SAM" id="MobiDB-lite"/>
    </source>
</evidence>
<dbReference type="Pfam" id="PF02631">
    <property type="entry name" value="RecX_HTH2"/>
    <property type="match status" value="1"/>
</dbReference>
<comment type="function">
    <text evidence="5">Modulates RecA activity.</text>
</comment>
<keyword evidence="4 5" id="KW-0963">Cytoplasm</keyword>
<dbReference type="RefSeq" id="WP_192590841.1">
    <property type="nucleotide sequence ID" value="NZ_JADBEE010000001.1"/>
</dbReference>
<feature type="domain" description="RecX first three-helical" evidence="8">
    <location>
        <begin position="126"/>
        <end position="165"/>
    </location>
</feature>
<feature type="compositionally biased region" description="Basic and acidic residues" evidence="6">
    <location>
        <begin position="223"/>
        <end position="237"/>
    </location>
</feature>
<evidence type="ECO:0000256" key="2">
    <source>
        <dbReference type="ARBA" id="ARBA00009695"/>
    </source>
</evidence>
<dbReference type="PANTHER" id="PTHR33602">
    <property type="entry name" value="REGULATORY PROTEIN RECX FAMILY PROTEIN"/>
    <property type="match status" value="1"/>
</dbReference>
<dbReference type="InterPro" id="IPR053924">
    <property type="entry name" value="RecX_HTH_2nd"/>
</dbReference>
<dbReference type="EMBL" id="JADBEE010000001">
    <property type="protein sequence ID" value="MBE1514037.1"/>
    <property type="molecule type" value="Genomic_DNA"/>
</dbReference>
<feature type="compositionally biased region" description="Acidic residues" evidence="6">
    <location>
        <begin position="100"/>
        <end position="112"/>
    </location>
</feature>
<dbReference type="InterPro" id="IPR003783">
    <property type="entry name" value="Regulatory_RecX"/>
</dbReference>
<accession>A0ABR9J4W5</accession>
<dbReference type="Pfam" id="PF21982">
    <property type="entry name" value="RecX_HTH1"/>
    <property type="match status" value="1"/>
</dbReference>
<dbReference type="Proteomes" id="UP000636579">
    <property type="component" value="Unassembled WGS sequence"/>
</dbReference>
<evidence type="ECO:0000256" key="3">
    <source>
        <dbReference type="ARBA" id="ARBA00018111"/>
    </source>
</evidence>
<feature type="compositionally biased region" description="Basic and acidic residues" evidence="6">
    <location>
        <begin position="14"/>
        <end position="24"/>
    </location>
</feature>
<keyword evidence="10" id="KW-1185">Reference proteome</keyword>
<evidence type="ECO:0000259" key="7">
    <source>
        <dbReference type="Pfam" id="PF02631"/>
    </source>
</evidence>
<feature type="region of interest" description="Disordered" evidence="6">
    <location>
        <begin position="198"/>
        <end position="252"/>
    </location>
</feature>
<dbReference type="PANTHER" id="PTHR33602:SF1">
    <property type="entry name" value="REGULATORY PROTEIN RECX FAMILY PROTEIN"/>
    <property type="match status" value="1"/>
</dbReference>